<name>A0A7R9EXQ7_9NEOP</name>
<dbReference type="AlphaFoldDB" id="A0A7R9EXQ7"/>
<dbReference type="EMBL" id="OD566068">
    <property type="protein sequence ID" value="CAD7443296.1"/>
    <property type="molecule type" value="Genomic_DNA"/>
</dbReference>
<sequence length="86" mass="9676">MHEFLSHDELNLYLNELIITVVPVQWKRPRKDEEEENFPLVHDLCAGHEVVIVKNGMRVCGSGGALASAPLVQSKSYFEVKLQQSG</sequence>
<gene>
    <name evidence="1" type="ORF">TBIB3V08_LOCUS5705</name>
</gene>
<dbReference type="PANTHER" id="PTHR20951:SF2">
    <property type="entry name" value="SPRY DOMAIN-CONTAINING PROTEIN 7"/>
    <property type="match status" value="1"/>
</dbReference>
<reference evidence="1" key="1">
    <citation type="submission" date="2020-11" db="EMBL/GenBank/DDBJ databases">
        <authorList>
            <person name="Tran Van P."/>
        </authorList>
    </citation>
    <scope>NUCLEOTIDE SEQUENCE</scope>
</reference>
<protein>
    <submittedName>
        <fullName evidence="1">Uncharacterized protein</fullName>
    </submittedName>
</protein>
<accession>A0A7R9EXQ7</accession>
<dbReference type="PANTHER" id="PTHR20951">
    <property type="entry name" value="C13ORF1 PROTEIN-RELATED"/>
    <property type="match status" value="1"/>
</dbReference>
<dbReference type="InterPro" id="IPR035766">
    <property type="entry name" value="SPRYD7"/>
</dbReference>
<proteinExistence type="predicted"/>
<organism evidence="1">
    <name type="scientific">Timema bartmani</name>
    <dbReference type="NCBI Taxonomy" id="61472"/>
    <lineage>
        <taxon>Eukaryota</taxon>
        <taxon>Metazoa</taxon>
        <taxon>Ecdysozoa</taxon>
        <taxon>Arthropoda</taxon>
        <taxon>Hexapoda</taxon>
        <taxon>Insecta</taxon>
        <taxon>Pterygota</taxon>
        <taxon>Neoptera</taxon>
        <taxon>Polyneoptera</taxon>
        <taxon>Phasmatodea</taxon>
        <taxon>Timematodea</taxon>
        <taxon>Timematoidea</taxon>
        <taxon>Timematidae</taxon>
        <taxon>Timema</taxon>
    </lineage>
</organism>
<evidence type="ECO:0000313" key="1">
    <source>
        <dbReference type="EMBL" id="CAD7443296.1"/>
    </source>
</evidence>